<dbReference type="GO" id="GO:0000289">
    <property type="term" value="P:nuclear-transcribed mRNA poly(A) tail shortening"/>
    <property type="evidence" value="ECO:0007669"/>
    <property type="project" value="TreeGrafter"/>
</dbReference>
<feature type="region of interest" description="Disordered" evidence="2">
    <location>
        <begin position="605"/>
        <end position="631"/>
    </location>
</feature>
<dbReference type="eggNOG" id="KOG1990">
    <property type="taxonomic scope" value="Eukaryota"/>
</dbReference>
<name>A0A066XD17_COLSU</name>
<dbReference type="GO" id="GO:1990431">
    <property type="term" value="P:priRNA 3'-end processing"/>
    <property type="evidence" value="ECO:0007669"/>
    <property type="project" value="TreeGrafter"/>
</dbReference>
<organism evidence="3 4">
    <name type="scientific">Colletotrichum sublineola</name>
    <name type="common">Sorghum anthracnose fungus</name>
    <dbReference type="NCBI Taxonomy" id="1173701"/>
    <lineage>
        <taxon>Eukaryota</taxon>
        <taxon>Fungi</taxon>
        <taxon>Dikarya</taxon>
        <taxon>Ascomycota</taxon>
        <taxon>Pezizomycotina</taxon>
        <taxon>Sordariomycetes</taxon>
        <taxon>Hypocreomycetidae</taxon>
        <taxon>Glomerellales</taxon>
        <taxon>Glomerellaceae</taxon>
        <taxon>Colletotrichum</taxon>
        <taxon>Colletotrichum graminicola species complex</taxon>
    </lineage>
</organism>
<dbReference type="Gene3D" id="3.30.420.10">
    <property type="entry name" value="Ribonuclease H-like superfamily/Ribonuclease H"/>
    <property type="match status" value="2"/>
</dbReference>
<dbReference type="InterPro" id="IPR051181">
    <property type="entry name" value="CAF1_poly(A)_ribonucleases"/>
</dbReference>
<gene>
    <name evidence="3" type="ORF">CSUB01_01101</name>
</gene>
<proteinExistence type="inferred from homology"/>
<evidence type="ECO:0000256" key="1">
    <source>
        <dbReference type="ARBA" id="ARBA00008372"/>
    </source>
</evidence>
<dbReference type="HOGENOM" id="CLU_432762_0_0_1"/>
<dbReference type="InterPro" id="IPR006941">
    <property type="entry name" value="RNase_CAF1"/>
</dbReference>
<dbReference type="Pfam" id="PF04857">
    <property type="entry name" value="CAF1"/>
    <property type="match status" value="1"/>
</dbReference>
<evidence type="ECO:0000313" key="3">
    <source>
        <dbReference type="EMBL" id="KDN65539.1"/>
    </source>
</evidence>
<feature type="compositionally biased region" description="Low complexity" evidence="2">
    <location>
        <begin position="366"/>
        <end position="377"/>
    </location>
</feature>
<dbReference type="GO" id="GO:1990432">
    <property type="term" value="P:siRNA 3'-end processing"/>
    <property type="evidence" value="ECO:0007669"/>
    <property type="project" value="TreeGrafter"/>
</dbReference>
<protein>
    <submittedName>
        <fullName evidence="3">Uncharacterized protein</fullName>
    </submittedName>
</protein>
<dbReference type="PANTHER" id="PTHR15092:SF22">
    <property type="entry name" value="POLY(A)-SPECIFIC RIBONUCLEASE PNLDC1"/>
    <property type="match status" value="1"/>
</dbReference>
<dbReference type="GO" id="GO:0003723">
    <property type="term" value="F:RNA binding"/>
    <property type="evidence" value="ECO:0007669"/>
    <property type="project" value="TreeGrafter"/>
</dbReference>
<feature type="region of interest" description="Disordered" evidence="2">
    <location>
        <begin position="363"/>
        <end position="397"/>
    </location>
</feature>
<dbReference type="InterPro" id="IPR012337">
    <property type="entry name" value="RNaseH-like_sf"/>
</dbReference>
<dbReference type="GO" id="GO:0000175">
    <property type="term" value="F:3'-5'-RNA exonuclease activity"/>
    <property type="evidence" value="ECO:0007669"/>
    <property type="project" value="TreeGrafter"/>
</dbReference>
<sequence>MLSIATSQFVAIDLEMTGIADRGSERHENPDVHQIYETAKKIASTFNVFDLGITCIMVQSDGSYDVESYSFAVSPYLHADTRDDETFIQDVDRRLCIAYDTLKFLRKESVRIEKIYEDCVPYLSRKDVRKATQRMEKRMERLNDLEQHPYDEDDEGLSFFSVYVGDTINDWLEGPDMEANNDAFQRSTEIEILIPPSDSKKRTSIYHRIVRRKAQVLVPHMRCRIWNYDATVFIYPVDNEKDNEVWFMPADEVDEAVTANSSQKRKSLRDRLSTSQSKYSGIRLVIEALVGGNFAELIDADRVVDALSACPGDAQTFCEKVCLMLQPTPSTRDENDDNEGQNIHVTPHSTNCHVDHRPAFSLPRQAASSSGWPPSASETPGLDRTKQNVNTSSHDWGSWSSQGEGYASGNHGYCCSSHKASINWEEVCIGDEELPAESLSDGVVQAFRMIEDRLKKSRPVIVGHNQFMDLLFLYNTFFDDLPDTLDGFLAEIHVLFPCVIDTKLLAIKDQRIEGEDPLLDLYNRLSNRNTMPQITWHTAYGYGRSGTAHQAGLDSYMTATVFLRLAYKLACKNLAVDKDEKAGRKLRALYSREWLSAIGRDPDHFKDQRTSSSSWSEPSDVDNAGVSQPEWGDPAFDSIRNTIRIAPHKTVCLEEGGLAKHVKLAVQNAVV</sequence>
<comment type="similarity">
    <text evidence="1">Belongs to the CAF1 family.</text>
</comment>
<feature type="compositionally biased region" description="Polar residues" evidence="2">
    <location>
        <begin position="387"/>
        <end position="397"/>
    </location>
</feature>
<dbReference type="InterPro" id="IPR036397">
    <property type="entry name" value="RNaseH_sf"/>
</dbReference>
<dbReference type="STRING" id="1173701.A0A066XD17"/>
<accession>A0A066XD17</accession>
<dbReference type="OrthoDB" id="1432093at2759"/>
<dbReference type="AlphaFoldDB" id="A0A066XD17"/>
<evidence type="ECO:0000256" key="2">
    <source>
        <dbReference type="SAM" id="MobiDB-lite"/>
    </source>
</evidence>
<dbReference type="EMBL" id="JMSE01001025">
    <property type="protein sequence ID" value="KDN65539.1"/>
    <property type="molecule type" value="Genomic_DNA"/>
</dbReference>
<dbReference type="SUPFAM" id="SSF53098">
    <property type="entry name" value="Ribonuclease H-like"/>
    <property type="match status" value="1"/>
</dbReference>
<dbReference type="PANTHER" id="PTHR15092">
    <property type="entry name" value="POLY A -SPECIFIC RIBONUCLEASE/TARGET OF EGR1, MEMBER 1"/>
    <property type="match status" value="1"/>
</dbReference>
<dbReference type="Proteomes" id="UP000027238">
    <property type="component" value="Unassembled WGS sequence"/>
</dbReference>
<evidence type="ECO:0000313" key="4">
    <source>
        <dbReference type="Proteomes" id="UP000027238"/>
    </source>
</evidence>
<comment type="caution">
    <text evidence="3">The sequence shown here is derived from an EMBL/GenBank/DDBJ whole genome shotgun (WGS) entry which is preliminary data.</text>
</comment>
<reference evidence="4" key="1">
    <citation type="journal article" date="2014" name="Genome Announc.">
        <title>Draft genome sequence of Colletotrichum sublineola, a destructive pathogen of cultivated sorghum.</title>
        <authorList>
            <person name="Baroncelli R."/>
            <person name="Sanz-Martin J.M."/>
            <person name="Rech G.E."/>
            <person name="Sukno S.A."/>
            <person name="Thon M.R."/>
        </authorList>
    </citation>
    <scope>NUCLEOTIDE SEQUENCE [LARGE SCALE GENOMIC DNA]</scope>
    <source>
        <strain evidence="4">TX430BB</strain>
    </source>
</reference>
<keyword evidence="4" id="KW-1185">Reference proteome</keyword>
<dbReference type="GO" id="GO:0005634">
    <property type="term" value="C:nucleus"/>
    <property type="evidence" value="ECO:0007669"/>
    <property type="project" value="TreeGrafter"/>
</dbReference>